<dbReference type="InterPro" id="IPR036102">
    <property type="entry name" value="OsmC/Ohrsf"/>
</dbReference>
<organism evidence="2 3">
    <name type="scientific">Phaeobacter italicus</name>
    <dbReference type="NCBI Taxonomy" id="481446"/>
    <lineage>
        <taxon>Bacteria</taxon>
        <taxon>Pseudomonadati</taxon>
        <taxon>Pseudomonadota</taxon>
        <taxon>Alphaproteobacteria</taxon>
        <taxon>Rhodobacterales</taxon>
        <taxon>Roseobacteraceae</taxon>
        <taxon>Phaeobacter</taxon>
    </lineage>
</organism>
<dbReference type="PANTHER" id="PTHR39624">
    <property type="entry name" value="PROTEIN INVOLVED IN RIMO-MEDIATED BETA-METHYLTHIOLATION OF RIBOSOMAL PROTEIN S12 YCAO"/>
    <property type="match status" value="1"/>
</dbReference>
<dbReference type="Pfam" id="PF02566">
    <property type="entry name" value="OsmC"/>
    <property type="match status" value="1"/>
</dbReference>
<dbReference type="InterPro" id="IPR003718">
    <property type="entry name" value="OsmC/Ohr_fam"/>
</dbReference>
<evidence type="ECO:0000313" key="3">
    <source>
        <dbReference type="Proteomes" id="UP000043764"/>
    </source>
</evidence>
<dbReference type="SUPFAM" id="SSF82784">
    <property type="entry name" value="OsmC-like"/>
    <property type="match status" value="1"/>
</dbReference>
<dbReference type="Gene3D" id="3.30.300.20">
    <property type="match status" value="1"/>
</dbReference>
<dbReference type="STRING" id="481446.NIT7645_00430"/>
<dbReference type="EMBL" id="CVRL01000006">
    <property type="protein sequence ID" value="CRL09817.1"/>
    <property type="molecule type" value="Genomic_DNA"/>
</dbReference>
<name>A0A0H5CXT1_9RHOB</name>
<dbReference type="Proteomes" id="UP000043764">
    <property type="component" value="Unassembled WGS sequence"/>
</dbReference>
<dbReference type="PANTHER" id="PTHR39624:SF2">
    <property type="entry name" value="OSMC-LIKE PROTEIN"/>
    <property type="match status" value="1"/>
</dbReference>
<proteinExistence type="predicted"/>
<evidence type="ECO:0000313" key="2">
    <source>
        <dbReference type="EMBL" id="CRL09817.1"/>
    </source>
</evidence>
<gene>
    <name evidence="2" type="ORF">NIT7321_00651</name>
</gene>
<dbReference type="InterPro" id="IPR015946">
    <property type="entry name" value="KH_dom-like_a/b"/>
</dbReference>
<protein>
    <submittedName>
        <fullName evidence="2">Exosortase A system-associated hydrolase 2</fullName>
    </submittedName>
</protein>
<reference evidence="3" key="1">
    <citation type="submission" date="2015-05" db="EMBL/GenBank/DDBJ databases">
        <authorList>
            <person name="Rodrigo-Torres Lidia"/>
            <person name="Arahal R.David."/>
        </authorList>
    </citation>
    <scope>NUCLEOTIDE SEQUENCE [LARGE SCALE GENOMIC DNA]</scope>
    <source>
        <strain evidence="3">CECT 7321</strain>
    </source>
</reference>
<dbReference type="GO" id="GO:0016787">
    <property type="term" value="F:hydrolase activity"/>
    <property type="evidence" value="ECO:0007669"/>
    <property type="project" value="UniProtKB-KW"/>
</dbReference>
<dbReference type="AlphaFoldDB" id="A0A0H5CXT1"/>
<accession>A0A0H5CXT1</accession>
<sequence length="422" mass="45113">MPIERITFPGHSGDQLAARLDLPDGPILSTALFAHCFTCSKDIPAARRISSRLAAMGIAVLRFDFTGLGHSDGEFSNTNFSSNVADLVAAGQYLAERGMAPSLLIGHSLGGAAVLRARAGLPSVRGVVTLGAPSDPEHVTHQFADALGQIESDGAAEVCLADRPFTIRKQFVDDIRAEALNTAIRELDAALLVMHAPLDATVSIDNAADIFVAAKHPKSFVTLDDADHLISRPRDAEYAADVIAAWAGRYIDLSPPAPPPGAPEGVLRVSEADPNGFLQDVQSGPRHHTYADEPLAYGGTNKGMTPYGVIAAGLGACPSMTIRMYARRKGWPLESVSVDVCHDKVHAQDALPSGPAKIDQFTRVIYLSGPLDSDQRARLLEIADRCPVHRTLEHGAKVMTRLDDTPQEEPLEAKLHPAELPF</sequence>
<dbReference type="RefSeq" id="WP_050672568.1">
    <property type="nucleotide sequence ID" value="NZ_CVRL01000006.1"/>
</dbReference>
<dbReference type="InterPro" id="IPR029058">
    <property type="entry name" value="AB_hydrolase_fold"/>
</dbReference>
<dbReference type="InterPro" id="IPR022742">
    <property type="entry name" value="Hydrolase_4"/>
</dbReference>
<keyword evidence="3" id="KW-1185">Reference proteome</keyword>
<dbReference type="Gene3D" id="3.40.50.1820">
    <property type="entry name" value="alpha/beta hydrolase"/>
    <property type="match status" value="1"/>
</dbReference>
<feature type="domain" description="Serine aminopeptidase S33" evidence="1">
    <location>
        <begin position="49"/>
        <end position="146"/>
    </location>
</feature>
<evidence type="ECO:0000259" key="1">
    <source>
        <dbReference type="Pfam" id="PF12146"/>
    </source>
</evidence>
<dbReference type="SUPFAM" id="SSF53474">
    <property type="entry name" value="alpha/beta-Hydrolases"/>
    <property type="match status" value="1"/>
</dbReference>
<keyword evidence="2" id="KW-0378">Hydrolase</keyword>
<dbReference type="Pfam" id="PF12146">
    <property type="entry name" value="Hydrolase_4"/>
    <property type="match status" value="1"/>
</dbReference>